<name>A0A545T524_9GAMM</name>
<proteinExistence type="predicted"/>
<organism evidence="1 2">
    <name type="scientific">Aliikangiella marina</name>
    <dbReference type="NCBI Taxonomy" id="1712262"/>
    <lineage>
        <taxon>Bacteria</taxon>
        <taxon>Pseudomonadati</taxon>
        <taxon>Pseudomonadota</taxon>
        <taxon>Gammaproteobacteria</taxon>
        <taxon>Oceanospirillales</taxon>
        <taxon>Pleioneaceae</taxon>
        <taxon>Aliikangiella</taxon>
    </lineage>
</organism>
<evidence type="ECO:0000313" key="1">
    <source>
        <dbReference type="EMBL" id="TQV72268.1"/>
    </source>
</evidence>
<gene>
    <name evidence="1" type="ORF">FLL45_18795</name>
</gene>
<comment type="caution">
    <text evidence="1">The sequence shown here is derived from an EMBL/GenBank/DDBJ whole genome shotgun (WGS) entry which is preliminary data.</text>
</comment>
<evidence type="ECO:0000313" key="2">
    <source>
        <dbReference type="Proteomes" id="UP000317839"/>
    </source>
</evidence>
<dbReference type="RefSeq" id="WP_142943598.1">
    <property type="nucleotide sequence ID" value="NZ_VIKR01000005.1"/>
</dbReference>
<sequence length="60" mass="6953">MSTYINAIQAEAVTKEKEKVNSTLSGIGFDFLRQPSTEVIEKERFAKMFCKVFNDVMRFK</sequence>
<dbReference type="Proteomes" id="UP000317839">
    <property type="component" value="Unassembled WGS sequence"/>
</dbReference>
<dbReference type="EMBL" id="VIKR01000005">
    <property type="protein sequence ID" value="TQV72268.1"/>
    <property type="molecule type" value="Genomic_DNA"/>
</dbReference>
<protein>
    <submittedName>
        <fullName evidence="1">Uncharacterized protein</fullName>
    </submittedName>
</protein>
<reference evidence="1 2" key="1">
    <citation type="submission" date="2019-06" db="EMBL/GenBank/DDBJ databases">
        <title>Draft genome of Aliikangiella marina GYP-15.</title>
        <authorList>
            <person name="Wang G."/>
        </authorList>
    </citation>
    <scope>NUCLEOTIDE SEQUENCE [LARGE SCALE GENOMIC DNA]</scope>
    <source>
        <strain evidence="1 2">GYP-15</strain>
    </source>
</reference>
<keyword evidence="2" id="KW-1185">Reference proteome</keyword>
<dbReference type="AlphaFoldDB" id="A0A545T524"/>
<accession>A0A545T524</accession>